<dbReference type="InterPro" id="IPR036523">
    <property type="entry name" value="SurE-like_sf"/>
</dbReference>
<evidence type="ECO:0000256" key="4">
    <source>
        <dbReference type="SAM" id="SignalP"/>
    </source>
</evidence>
<dbReference type="Gene3D" id="3.40.1210.10">
    <property type="entry name" value="Survival protein SurE-like phosphatase/nucleotidase"/>
    <property type="match status" value="1"/>
</dbReference>
<protein>
    <recommendedName>
        <fullName evidence="5">Survival protein SurE-like phosphatase/nucleotidase domain-containing protein</fullName>
    </recommendedName>
</protein>
<evidence type="ECO:0000313" key="7">
    <source>
        <dbReference type="Proteomes" id="UP000275385"/>
    </source>
</evidence>
<dbReference type="STRING" id="177199.A0A420Y7G6"/>
<feature type="signal peptide" evidence="4">
    <location>
        <begin position="1"/>
        <end position="20"/>
    </location>
</feature>
<dbReference type="SUPFAM" id="SSF64167">
    <property type="entry name" value="SurE-like"/>
    <property type="match status" value="1"/>
</dbReference>
<reference evidence="6 7" key="1">
    <citation type="submission" date="2018-08" db="EMBL/GenBank/DDBJ databases">
        <title>Draft genome of the lignicolous fungus Coniochaeta pulveracea.</title>
        <authorList>
            <person name="Borstlap C.J."/>
            <person name="De Witt R.N."/>
            <person name="Botha A."/>
            <person name="Volschenk H."/>
        </authorList>
    </citation>
    <scope>NUCLEOTIDE SEQUENCE [LARGE SCALE GENOMIC DNA]</scope>
    <source>
        <strain evidence="6 7">CAB683</strain>
    </source>
</reference>
<dbReference type="GO" id="GO:0008252">
    <property type="term" value="F:nucleotidase activity"/>
    <property type="evidence" value="ECO:0007669"/>
    <property type="project" value="InterPro"/>
</dbReference>
<feature type="domain" description="Survival protein SurE-like phosphatase/nucleotidase" evidence="5">
    <location>
        <begin position="23"/>
        <end position="229"/>
    </location>
</feature>
<organism evidence="6 7">
    <name type="scientific">Coniochaeta pulveracea</name>
    <dbReference type="NCBI Taxonomy" id="177199"/>
    <lineage>
        <taxon>Eukaryota</taxon>
        <taxon>Fungi</taxon>
        <taxon>Dikarya</taxon>
        <taxon>Ascomycota</taxon>
        <taxon>Pezizomycotina</taxon>
        <taxon>Sordariomycetes</taxon>
        <taxon>Sordariomycetidae</taxon>
        <taxon>Coniochaetales</taxon>
        <taxon>Coniochaetaceae</taxon>
        <taxon>Coniochaeta</taxon>
    </lineage>
</organism>
<keyword evidence="2" id="KW-0479">Metal-binding</keyword>
<gene>
    <name evidence="6" type="ORF">DL546_006666</name>
</gene>
<evidence type="ECO:0000256" key="2">
    <source>
        <dbReference type="ARBA" id="ARBA00022723"/>
    </source>
</evidence>
<feature type="chain" id="PRO_5019369617" description="Survival protein SurE-like phosphatase/nucleotidase domain-containing protein" evidence="4">
    <location>
        <begin position="21"/>
        <end position="329"/>
    </location>
</feature>
<comment type="caution">
    <text evidence="6">The sequence shown here is derived from an EMBL/GenBank/DDBJ whole genome shotgun (WGS) entry which is preliminary data.</text>
</comment>
<accession>A0A420Y7G6</accession>
<evidence type="ECO:0000256" key="3">
    <source>
        <dbReference type="ARBA" id="ARBA00022801"/>
    </source>
</evidence>
<dbReference type="OrthoDB" id="4018688at2759"/>
<dbReference type="InterPro" id="IPR002828">
    <property type="entry name" value="SurE-like_Pase/nucleotidase"/>
</dbReference>
<proteinExistence type="inferred from homology"/>
<keyword evidence="7" id="KW-1185">Reference proteome</keyword>
<dbReference type="Pfam" id="PF01975">
    <property type="entry name" value="SurE"/>
    <property type="match status" value="1"/>
</dbReference>
<keyword evidence="3" id="KW-0378">Hydrolase</keyword>
<dbReference type="GO" id="GO:0046872">
    <property type="term" value="F:metal ion binding"/>
    <property type="evidence" value="ECO:0007669"/>
    <property type="project" value="UniProtKB-KW"/>
</dbReference>
<dbReference type="NCBIfam" id="TIGR00087">
    <property type="entry name" value="surE"/>
    <property type="match status" value="1"/>
</dbReference>
<dbReference type="AlphaFoldDB" id="A0A420Y7G6"/>
<evidence type="ECO:0000313" key="6">
    <source>
        <dbReference type="EMBL" id="RKU43815.1"/>
    </source>
</evidence>
<keyword evidence="4" id="KW-0732">Signal</keyword>
<name>A0A420Y7G6_9PEZI</name>
<dbReference type="PANTHER" id="PTHR30457">
    <property type="entry name" value="5'-NUCLEOTIDASE SURE"/>
    <property type="match status" value="1"/>
</dbReference>
<comment type="similarity">
    <text evidence="1">Belongs to the SurE nucleotidase family.</text>
</comment>
<evidence type="ECO:0000259" key="5">
    <source>
        <dbReference type="Pfam" id="PF01975"/>
    </source>
</evidence>
<sequence>MRYSSFLATSALALAGFSNGLNILMNNDDGFGSGNLRELYTLLKAAGHNVWIVAPATQQSGKGGSSEFTANANLTAPSIYNIIPAGAPSVGPDPTDDHVWYYDGTPAACTFVALDYVLPNFANFSTPDLIVTGPNYGTNLGNFVWTLSGTAGAAYAATARGIPAIATSGSNSAVDYRTVQGNTSHPAYMVANLASKIVLDVIKSAGSGPVLPLGYGLNVNFPPLSGPDYLKTPIVQTRMTGNSEVDIAVPNPKVPGTFTWGNIRPLSAGANICLSGDCTLPDETYIVGAGKVSMSLYMTDYTAPTNGYTEDLMARFKSGVVGSGNCNKA</sequence>
<dbReference type="PANTHER" id="PTHR30457:SF0">
    <property type="entry name" value="PHOSPHATASE, PUTATIVE (AFU_ORTHOLOGUE AFUA_4G01070)-RELATED"/>
    <property type="match status" value="1"/>
</dbReference>
<dbReference type="EMBL" id="QVQW01000038">
    <property type="protein sequence ID" value="RKU43815.1"/>
    <property type="molecule type" value="Genomic_DNA"/>
</dbReference>
<dbReference type="InterPro" id="IPR030048">
    <property type="entry name" value="SurE"/>
</dbReference>
<dbReference type="Proteomes" id="UP000275385">
    <property type="component" value="Unassembled WGS sequence"/>
</dbReference>
<evidence type="ECO:0000256" key="1">
    <source>
        <dbReference type="ARBA" id="ARBA00011062"/>
    </source>
</evidence>